<gene>
    <name evidence="1" type="ORF">D5086_018716</name>
</gene>
<accession>A0ACC4BS51</accession>
<reference evidence="1 2" key="1">
    <citation type="journal article" date="2024" name="Plant Biotechnol. J.">
        <title>Genome and CRISPR/Cas9 system of a widespread forest tree (Populus alba) in the world.</title>
        <authorList>
            <person name="Liu Y.J."/>
            <person name="Jiang P.F."/>
            <person name="Han X.M."/>
            <person name="Li X.Y."/>
            <person name="Wang H.M."/>
            <person name="Wang Y.J."/>
            <person name="Wang X.X."/>
            <person name="Zeng Q.Y."/>
        </authorList>
    </citation>
    <scope>NUCLEOTIDE SEQUENCE [LARGE SCALE GENOMIC DNA]</scope>
    <source>
        <strain evidence="2">cv. PAL-ZL1</strain>
    </source>
</reference>
<dbReference type="Proteomes" id="UP000309997">
    <property type="component" value="Unassembled WGS sequence"/>
</dbReference>
<proteinExistence type="predicted"/>
<name>A0ACC4BS51_POPAL</name>
<evidence type="ECO:0000313" key="1">
    <source>
        <dbReference type="EMBL" id="KAL3580881.1"/>
    </source>
</evidence>
<protein>
    <submittedName>
        <fullName evidence="1">Uncharacterized protein</fullName>
    </submittedName>
</protein>
<keyword evidence="2" id="KW-1185">Reference proteome</keyword>
<dbReference type="EMBL" id="RCHU02000009">
    <property type="protein sequence ID" value="KAL3580881.1"/>
    <property type="molecule type" value="Genomic_DNA"/>
</dbReference>
<organism evidence="1 2">
    <name type="scientific">Populus alba</name>
    <name type="common">White poplar</name>
    <dbReference type="NCBI Taxonomy" id="43335"/>
    <lineage>
        <taxon>Eukaryota</taxon>
        <taxon>Viridiplantae</taxon>
        <taxon>Streptophyta</taxon>
        <taxon>Embryophyta</taxon>
        <taxon>Tracheophyta</taxon>
        <taxon>Spermatophyta</taxon>
        <taxon>Magnoliopsida</taxon>
        <taxon>eudicotyledons</taxon>
        <taxon>Gunneridae</taxon>
        <taxon>Pentapetalae</taxon>
        <taxon>rosids</taxon>
        <taxon>fabids</taxon>
        <taxon>Malpighiales</taxon>
        <taxon>Salicaceae</taxon>
        <taxon>Saliceae</taxon>
        <taxon>Populus</taxon>
    </lineage>
</organism>
<evidence type="ECO:0000313" key="2">
    <source>
        <dbReference type="Proteomes" id="UP000309997"/>
    </source>
</evidence>
<comment type="caution">
    <text evidence="1">The sequence shown here is derived from an EMBL/GenBank/DDBJ whole genome shotgun (WGS) entry which is preliminary data.</text>
</comment>
<sequence length="112" mass="11995">MLLKWSRCYWNPTNPHVRYGAAFAVGISCADSGLGEAVSLPEPLTSDAVDCVRHCSCKQCLSALTQKCTSNQWLNANVLKSLSVNKIHSSGFSISSQGCSITIRTAGISVNM</sequence>